<dbReference type="EMBL" id="LT985213">
    <property type="protein sequence ID" value="SPD90565.1"/>
    <property type="molecule type" value="Genomic_DNA"/>
</dbReference>
<accession>A0A9Q7V3K7</accession>
<protein>
    <recommendedName>
        <fullName evidence="2">YobI-like P-loop NTPase domain-containing protein</fullName>
    </recommendedName>
</protein>
<name>A0A9Q7V3K7_ECOLX</name>
<geneLocation type="plasmid" evidence="3">
    <name>RCS102_p</name>
</geneLocation>
<feature type="domain" description="YobI-like P-loop NTPase" evidence="2">
    <location>
        <begin position="44"/>
        <end position="116"/>
    </location>
</feature>
<gene>
    <name evidence="3" type="ORF">RCS102_P0042</name>
</gene>
<dbReference type="AlphaFoldDB" id="A0A9Q7V3K7"/>
<evidence type="ECO:0000256" key="1">
    <source>
        <dbReference type="SAM" id="MobiDB-lite"/>
    </source>
</evidence>
<evidence type="ECO:0000259" key="2">
    <source>
        <dbReference type="Pfam" id="PF20693"/>
    </source>
</evidence>
<feature type="region of interest" description="Disordered" evidence="1">
    <location>
        <begin position="103"/>
        <end position="132"/>
    </location>
</feature>
<evidence type="ECO:0000313" key="3">
    <source>
        <dbReference type="EMBL" id="SPD90565.1"/>
    </source>
</evidence>
<keyword evidence="3" id="KW-0614">Plasmid</keyword>
<proteinExistence type="predicted"/>
<dbReference type="Pfam" id="PF20693">
    <property type="entry name" value="YobI-ATPase"/>
    <property type="match status" value="1"/>
</dbReference>
<feature type="compositionally biased region" description="Basic and acidic residues" evidence="1">
    <location>
        <begin position="110"/>
        <end position="121"/>
    </location>
</feature>
<organism evidence="3">
    <name type="scientific">Escherichia coli</name>
    <dbReference type="NCBI Taxonomy" id="562"/>
    <lineage>
        <taxon>Bacteria</taxon>
        <taxon>Pseudomonadati</taxon>
        <taxon>Pseudomonadota</taxon>
        <taxon>Gammaproteobacteria</taxon>
        <taxon>Enterobacterales</taxon>
        <taxon>Enterobacteriaceae</taxon>
        <taxon>Escherichia</taxon>
    </lineage>
</organism>
<dbReference type="InterPro" id="IPR048428">
    <property type="entry name" value="YobI-NTPase"/>
</dbReference>
<reference evidence="3" key="1">
    <citation type="submission" date="2018-02" db="EMBL/GenBank/DDBJ databases">
        <authorList>
            <person name="Cea G.-C."/>
            <person name="William W."/>
        </authorList>
    </citation>
    <scope>NUCLEOTIDE SEQUENCE</scope>
    <source>
        <strain evidence="3">708</strain>
        <plasmid evidence="3">RCS102_p</plasmid>
    </source>
</reference>
<sequence>MRRPSRTEALMPVLSANKAQEEQINTSYEPLTPSVITDEKAQSYIEALNFACSRPDIRNIAVTGPYGAGKSSVLLTWERAEDNDFRVMTVSLADFEMQRAYPGDSLSVEGKPDYDDNEKKREKPKRKQSSTASCNNCSIKRKKVCYPIPVWSAFLT</sequence>